<reference evidence="2" key="1">
    <citation type="submission" date="2021-01" db="EMBL/GenBank/DDBJ databases">
        <title>Fulvivirga kasyanovii gen. nov., sp nov., a novel member of the phylum Bacteroidetes isolated from seawater in a mussel farm.</title>
        <authorList>
            <person name="Zhao L.-H."/>
            <person name="Wang Z.-J."/>
        </authorList>
    </citation>
    <scope>NUCLEOTIDE SEQUENCE</scope>
    <source>
        <strain evidence="2">2943</strain>
    </source>
</reference>
<evidence type="ECO:0000313" key="3">
    <source>
        <dbReference type="Proteomes" id="UP000659388"/>
    </source>
</evidence>
<keyword evidence="1" id="KW-0732">Signal</keyword>
<gene>
    <name evidence="2" type="ORF">JL102_10880</name>
</gene>
<evidence type="ECO:0000256" key="1">
    <source>
        <dbReference type="SAM" id="SignalP"/>
    </source>
</evidence>
<proteinExistence type="predicted"/>
<comment type="caution">
    <text evidence="2">The sequence shown here is derived from an EMBL/GenBank/DDBJ whole genome shotgun (WGS) entry which is preliminary data.</text>
</comment>
<organism evidence="2 3">
    <name type="scientific">Fulvivirga sediminis</name>
    <dbReference type="NCBI Taxonomy" id="2803949"/>
    <lineage>
        <taxon>Bacteria</taxon>
        <taxon>Pseudomonadati</taxon>
        <taxon>Bacteroidota</taxon>
        <taxon>Cytophagia</taxon>
        <taxon>Cytophagales</taxon>
        <taxon>Fulvivirgaceae</taxon>
        <taxon>Fulvivirga</taxon>
    </lineage>
</organism>
<keyword evidence="3" id="KW-1185">Reference proteome</keyword>
<protein>
    <submittedName>
        <fullName evidence="2">Uncharacterized protein</fullName>
    </submittedName>
</protein>
<dbReference type="Proteomes" id="UP000659388">
    <property type="component" value="Unassembled WGS sequence"/>
</dbReference>
<feature type="signal peptide" evidence="1">
    <location>
        <begin position="1"/>
        <end position="22"/>
    </location>
</feature>
<sequence>MKSFLRSSIYFIILFSSIHSQAQIVGDMDDESKLYAETKQVNQFFRRFNGEEDEKGDRYYPKDRQYQDAKLRQKYISILFDSQNRGIKNDLKEEFISNVTSKEAPKILDFHGDKWFSEVHTTFSYEGKDIPIVLFMKLERESKGYKWGIFKVYADVFKDYLKKDTSNHDKFLHPLSHELDFMNLRKALNENQQSVSQFTANNYKPDYLTLFLYEIKKGDLKFKTIQNVKFHFFQLNGWYFELSEFNRPGYNTGWLMSNLVKVADKDKDLLEKYIYYENK</sequence>
<dbReference type="EMBL" id="JAESIY010000005">
    <property type="protein sequence ID" value="MBL3656639.1"/>
    <property type="molecule type" value="Genomic_DNA"/>
</dbReference>
<evidence type="ECO:0000313" key="2">
    <source>
        <dbReference type="EMBL" id="MBL3656639.1"/>
    </source>
</evidence>
<feature type="chain" id="PRO_5037933237" evidence="1">
    <location>
        <begin position="23"/>
        <end position="279"/>
    </location>
</feature>
<accession>A0A937F8N7</accession>
<dbReference type="AlphaFoldDB" id="A0A937F8N7"/>
<name>A0A937F8N7_9BACT</name>